<protein>
    <recommendedName>
        <fullName evidence="2">SH3b domain-containing protein</fullName>
    </recommendedName>
</protein>
<accession>A0A0P6YBR4</accession>
<dbReference type="PROSITE" id="PS51257">
    <property type="entry name" value="PROKAR_LIPOPROTEIN"/>
    <property type="match status" value="1"/>
</dbReference>
<reference evidence="3 4" key="1">
    <citation type="submission" date="2015-07" db="EMBL/GenBank/DDBJ databases">
        <title>Whole genome sequence of Thermanaerothrix daxensis DSM 23592.</title>
        <authorList>
            <person name="Hemp J."/>
            <person name="Ward L.M."/>
            <person name="Pace L.A."/>
            <person name="Fischer W.W."/>
        </authorList>
    </citation>
    <scope>NUCLEOTIDE SEQUENCE [LARGE SCALE GENOMIC DNA]</scope>
    <source>
        <strain evidence="3 4">GNS-1</strain>
    </source>
</reference>
<feature type="chain" id="PRO_5006133488" description="SH3b domain-containing protein" evidence="1">
    <location>
        <begin position="24"/>
        <end position="320"/>
    </location>
</feature>
<dbReference type="STRING" id="869279.SE15_10700"/>
<name>A0A0P6YBR4_9CHLR</name>
<proteinExistence type="predicted"/>
<dbReference type="AlphaFoldDB" id="A0A0P6YBR4"/>
<dbReference type="Pfam" id="PF08239">
    <property type="entry name" value="SH3_3"/>
    <property type="match status" value="1"/>
</dbReference>
<dbReference type="EMBL" id="LGKO01000005">
    <property type="protein sequence ID" value="KPL82580.1"/>
    <property type="molecule type" value="Genomic_DNA"/>
</dbReference>
<evidence type="ECO:0000259" key="2">
    <source>
        <dbReference type="Pfam" id="PF08239"/>
    </source>
</evidence>
<keyword evidence="1" id="KW-0732">Signal</keyword>
<sequence>MKFFHFILACLLGGLLLAGCGGKAELTPTVVEPPVPTSTPLLFPTSTLAVPTSPPLPTQPLTSPTLSLPALTPTPADNQRFAVILVKPEERLAVHEGPGLTYRVVGTLPYDATDVRITGRQAQADNITWVEIQRISDETLKGWVNARFLTQYVPTEAFCNPETENLIRQFEQAILQADGRLLASLVSPVHGVDIWLWRTGRAINFDAAHARWVFDSTYVHNWGVHPASGQETRGSFQEEVLPALRDGIATTHEVRCDDLTVPGLAKEFVWPAHYRNIHAYKIYKPATPGVDLDWRVWLVGIEYVDNKPYLFALIHYQWEP</sequence>
<gene>
    <name evidence="3" type="ORF">SE15_10700</name>
</gene>
<comment type="caution">
    <text evidence="3">The sequence shown here is derived from an EMBL/GenBank/DDBJ whole genome shotgun (WGS) entry which is preliminary data.</text>
</comment>
<dbReference type="OrthoDB" id="163531at2"/>
<dbReference type="Proteomes" id="UP000050544">
    <property type="component" value="Unassembled WGS sequence"/>
</dbReference>
<evidence type="ECO:0000313" key="3">
    <source>
        <dbReference type="EMBL" id="KPL82580.1"/>
    </source>
</evidence>
<evidence type="ECO:0000256" key="1">
    <source>
        <dbReference type="SAM" id="SignalP"/>
    </source>
</evidence>
<keyword evidence="4" id="KW-1185">Reference proteome</keyword>
<dbReference type="Gene3D" id="2.30.30.40">
    <property type="entry name" value="SH3 Domains"/>
    <property type="match status" value="1"/>
</dbReference>
<dbReference type="RefSeq" id="WP_054522094.1">
    <property type="nucleotide sequence ID" value="NZ_LGKO01000005.1"/>
</dbReference>
<evidence type="ECO:0000313" key="4">
    <source>
        <dbReference type="Proteomes" id="UP000050544"/>
    </source>
</evidence>
<dbReference type="InterPro" id="IPR003646">
    <property type="entry name" value="SH3-like_bac-type"/>
</dbReference>
<organism evidence="3 4">
    <name type="scientific">Thermanaerothrix daxensis</name>
    <dbReference type="NCBI Taxonomy" id="869279"/>
    <lineage>
        <taxon>Bacteria</taxon>
        <taxon>Bacillati</taxon>
        <taxon>Chloroflexota</taxon>
        <taxon>Anaerolineae</taxon>
        <taxon>Anaerolineales</taxon>
        <taxon>Anaerolineaceae</taxon>
        <taxon>Thermanaerothrix</taxon>
    </lineage>
</organism>
<feature type="domain" description="SH3b" evidence="2">
    <location>
        <begin position="91"/>
        <end position="149"/>
    </location>
</feature>
<feature type="signal peptide" evidence="1">
    <location>
        <begin position="1"/>
        <end position="23"/>
    </location>
</feature>